<protein>
    <submittedName>
        <fullName evidence="2">Uncharacterized protein</fullName>
    </submittedName>
</protein>
<keyword evidence="1" id="KW-0472">Membrane</keyword>
<keyword evidence="3" id="KW-1185">Reference proteome</keyword>
<keyword evidence="1" id="KW-0812">Transmembrane</keyword>
<organism evidence="2 3">
    <name type="scientific">Paractinoplanes globisporus</name>
    <dbReference type="NCBI Taxonomy" id="113565"/>
    <lineage>
        <taxon>Bacteria</taxon>
        <taxon>Bacillati</taxon>
        <taxon>Actinomycetota</taxon>
        <taxon>Actinomycetes</taxon>
        <taxon>Micromonosporales</taxon>
        <taxon>Micromonosporaceae</taxon>
        <taxon>Paractinoplanes</taxon>
    </lineage>
</organism>
<dbReference type="RefSeq" id="WP_020516849.1">
    <property type="nucleotide sequence ID" value="NZ_JBIAZU010000005.1"/>
</dbReference>
<keyword evidence="1" id="KW-1133">Transmembrane helix</keyword>
<accession>A0ABW6WI94</accession>
<evidence type="ECO:0000256" key="1">
    <source>
        <dbReference type="SAM" id="Phobius"/>
    </source>
</evidence>
<dbReference type="EMBL" id="JBIAZU010000005">
    <property type="protein sequence ID" value="MFF5293019.1"/>
    <property type="molecule type" value="Genomic_DNA"/>
</dbReference>
<feature type="transmembrane region" description="Helical" evidence="1">
    <location>
        <begin position="16"/>
        <end position="34"/>
    </location>
</feature>
<reference evidence="2 3" key="1">
    <citation type="submission" date="2024-10" db="EMBL/GenBank/DDBJ databases">
        <title>The Natural Products Discovery Center: Release of the First 8490 Sequenced Strains for Exploring Actinobacteria Biosynthetic Diversity.</title>
        <authorList>
            <person name="Kalkreuter E."/>
            <person name="Kautsar S.A."/>
            <person name="Yang D."/>
            <person name="Bader C.D."/>
            <person name="Teijaro C.N."/>
            <person name="Fluegel L."/>
            <person name="Davis C.M."/>
            <person name="Simpson J.R."/>
            <person name="Lauterbach L."/>
            <person name="Steele A.D."/>
            <person name="Gui C."/>
            <person name="Meng S."/>
            <person name="Li G."/>
            <person name="Viehrig K."/>
            <person name="Ye F."/>
            <person name="Su P."/>
            <person name="Kiefer A.F."/>
            <person name="Nichols A."/>
            <person name="Cepeda A.J."/>
            <person name="Yan W."/>
            <person name="Fan B."/>
            <person name="Jiang Y."/>
            <person name="Adhikari A."/>
            <person name="Zheng C.-J."/>
            <person name="Schuster L."/>
            <person name="Cowan T.M."/>
            <person name="Smanski M.J."/>
            <person name="Chevrette M.G."/>
            <person name="De Carvalho L.P.S."/>
            <person name="Shen B."/>
        </authorList>
    </citation>
    <scope>NUCLEOTIDE SEQUENCE [LARGE SCALE GENOMIC DNA]</scope>
    <source>
        <strain evidence="2 3">NPDC000087</strain>
    </source>
</reference>
<proteinExistence type="predicted"/>
<name>A0ABW6WI94_9ACTN</name>
<evidence type="ECO:0000313" key="2">
    <source>
        <dbReference type="EMBL" id="MFF5293019.1"/>
    </source>
</evidence>
<dbReference type="Proteomes" id="UP001602245">
    <property type="component" value="Unassembled WGS sequence"/>
</dbReference>
<comment type="caution">
    <text evidence="2">The sequence shown here is derived from an EMBL/GenBank/DDBJ whole genome shotgun (WGS) entry which is preliminary data.</text>
</comment>
<evidence type="ECO:0000313" key="3">
    <source>
        <dbReference type="Proteomes" id="UP001602245"/>
    </source>
</evidence>
<sequence>MTPSKAIDPAVHCHDPYASVITVLLMLGVMAFYIRQMFRIGEVD</sequence>
<gene>
    <name evidence="2" type="ORF">ACFY35_26565</name>
</gene>